<dbReference type="Gene3D" id="3.40.50.300">
    <property type="entry name" value="P-loop containing nucleotide triphosphate hydrolases"/>
    <property type="match status" value="1"/>
</dbReference>
<keyword evidence="6" id="KW-1185">Reference proteome</keyword>
<dbReference type="SUPFAM" id="SSF52540">
    <property type="entry name" value="P-loop containing nucleoside triphosphate hydrolases"/>
    <property type="match status" value="1"/>
</dbReference>
<dbReference type="GO" id="GO:0005524">
    <property type="term" value="F:ATP binding"/>
    <property type="evidence" value="ECO:0007669"/>
    <property type="project" value="UniProtKB-KW"/>
</dbReference>
<dbReference type="PROSITE" id="PS50893">
    <property type="entry name" value="ABC_TRANSPORTER_2"/>
    <property type="match status" value="1"/>
</dbReference>
<protein>
    <submittedName>
        <fullName evidence="5">ABC transporter ATP-binding protein</fullName>
    </submittedName>
</protein>
<keyword evidence="5" id="KW-0547">Nucleotide-binding</keyword>
<dbReference type="InterPro" id="IPR003439">
    <property type="entry name" value="ABC_transporter-like_ATP-bd"/>
</dbReference>
<name>A0ABV5T3G5_9MICO</name>
<evidence type="ECO:0000256" key="2">
    <source>
        <dbReference type="ARBA" id="ARBA00022448"/>
    </source>
</evidence>
<dbReference type="InterPro" id="IPR052156">
    <property type="entry name" value="BCAA_Transport_ATP-bd_LivF"/>
</dbReference>
<dbReference type="PANTHER" id="PTHR43820:SF4">
    <property type="entry name" value="HIGH-AFFINITY BRANCHED-CHAIN AMINO ACID TRANSPORT ATP-BINDING PROTEIN LIVF"/>
    <property type="match status" value="1"/>
</dbReference>
<keyword evidence="5" id="KW-0067">ATP-binding</keyword>
<comment type="caution">
    <text evidence="5">The sequence shown here is derived from an EMBL/GenBank/DDBJ whole genome shotgun (WGS) entry which is preliminary data.</text>
</comment>
<evidence type="ECO:0000259" key="4">
    <source>
        <dbReference type="PROSITE" id="PS50893"/>
    </source>
</evidence>
<dbReference type="EMBL" id="JBHMBE010000006">
    <property type="protein sequence ID" value="MFB9647150.1"/>
    <property type="molecule type" value="Genomic_DNA"/>
</dbReference>
<evidence type="ECO:0000313" key="6">
    <source>
        <dbReference type="Proteomes" id="UP001589611"/>
    </source>
</evidence>
<evidence type="ECO:0000256" key="3">
    <source>
        <dbReference type="ARBA" id="ARBA00022970"/>
    </source>
</evidence>
<reference evidence="5 6" key="1">
    <citation type="submission" date="2024-09" db="EMBL/GenBank/DDBJ databases">
        <authorList>
            <person name="Sun Q."/>
            <person name="Mori K."/>
        </authorList>
    </citation>
    <scope>NUCLEOTIDE SEQUENCE [LARGE SCALE GENOMIC DNA]</scope>
    <source>
        <strain evidence="5 6">JCM 1342</strain>
    </source>
</reference>
<dbReference type="PROSITE" id="PS00211">
    <property type="entry name" value="ABC_TRANSPORTER_1"/>
    <property type="match status" value="1"/>
</dbReference>
<evidence type="ECO:0000313" key="5">
    <source>
        <dbReference type="EMBL" id="MFB9647150.1"/>
    </source>
</evidence>
<dbReference type="PANTHER" id="PTHR43820">
    <property type="entry name" value="HIGH-AFFINITY BRANCHED-CHAIN AMINO ACID TRANSPORT ATP-BINDING PROTEIN LIVF"/>
    <property type="match status" value="1"/>
</dbReference>
<evidence type="ECO:0000256" key="1">
    <source>
        <dbReference type="ARBA" id="ARBA00005417"/>
    </source>
</evidence>
<dbReference type="Pfam" id="PF00005">
    <property type="entry name" value="ABC_tran"/>
    <property type="match status" value="1"/>
</dbReference>
<accession>A0ABV5T3G5</accession>
<proteinExistence type="inferred from homology"/>
<sequence>MTEPLLEFRDVSVDYGASPALVDVSLTLDAGEVVSLLGGNASGKSTTMKTALGLVRPVRGTVHFAGEDITRWSTPRRIAAGLASVPEARRVFGAMTVEDNLLTGAYVRPGRAKSRTLAEVYAFFPRLAERRKQAAGTMSGGEQQMLAFGRALMSRPRLICMDEPTMGLAPIVVERVLEFIGSMRTDWGVSVFMVEQNAELALQVADRGYVLRTGHIAIAGSAQTLLAHPGVREAYLGRALEDEDPVRLAESITDAAASGAHTHLPPEGNPVT</sequence>
<keyword evidence="3" id="KW-0029">Amino-acid transport</keyword>
<dbReference type="InterPro" id="IPR027417">
    <property type="entry name" value="P-loop_NTPase"/>
</dbReference>
<dbReference type="RefSeq" id="WP_344711957.1">
    <property type="nucleotide sequence ID" value="NZ_BAAAWH010000001.1"/>
</dbReference>
<dbReference type="Proteomes" id="UP001589611">
    <property type="component" value="Unassembled WGS sequence"/>
</dbReference>
<keyword evidence="2" id="KW-0813">Transport</keyword>
<comment type="similarity">
    <text evidence="1">Belongs to the ABC transporter superfamily.</text>
</comment>
<gene>
    <name evidence="5" type="ORF">ACFFPJ_15240</name>
</gene>
<dbReference type="CDD" id="cd03224">
    <property type="entry name" value="ABC_TM1139_LivF_branched"/>
    <property type="match status" value="1"/>
</dbReference>
<organism evidence="5 6">
    <name type="scientific">Microbacterium terregens</name>
    <dbReference type="NCBI Taxonomy" id="69363"/>
    <lineage>
        <taxon>Bacteria</taxon>
        <taxon>Bacillati</taxon>
        <taxon>Actinomycetota</taxon>
        <taxon>Actinomycetes</taxon>
        <taxon>Micrococcales</taxon>
        <taxon>Microbacteriaceae</taxon>
        <taxon>Microbacterium</taxon>
    </lineage>
</organism>
<dbReference type="InterPro" id="IPR017871">
    <property type="entry name" value="ABC_transporter-like_CS"/>
</dbReference>
<feature type="domain" description="ABC transporter" evidence="4">
    <location>
        <begin position="6"/>
        <end position="238"/>
    </location>
</feature>